<evidence type="ECO:0000256" key="1">
    <source>
        <dbReference type="ARBA" id="ARBA00023157"/>
    </source>
</evidence>
<dbReference type="PANTHER" id="PTHR24252:SF7">
    <property type="entry name" value="HYALIN"/>
    <property type="match status" value="1"/>
</dbReference>
<dbReference type="SUPFAM" id="SSF50494">
    <property type="entry name" value="Trypsin-like serine proteases"/>
    <property type="match status" value="1"/>
</dbReference>
<keyword evidence="2 5" id="KW-0645">Protease</keyword>
<feature type="chain" id="PRO_5044256843" evidence="3">
    <location>
        <begin position="23"/>
        <end position="432"/>
    </location>
</feature>
<dbReference type="InterPro" id="IPR009003">
    <property type="entry name" value="Peptidase_S1_PA"/>
</dbReference>
<evidence type="ECO:0000256" key="3">
    <source>
        <dbReference type="SAM" id="SignalP"/>
    </source>
</evidence>
<evidence type="ECO:0000256" key="2">
    <source>
        <dbReference type="RuleBase" id="RU363034"/>
    </source>
</evidence>
<dbReference type="InterPro" id="IPR018114">
    <property type="entry name" value="TRYPSIN_HIS"/>
</dbReference>
<dbReference type="Pfam" id="PF00089">
    <property type="entry name" value="Trypsin"/>
    <property type="match status" value="1"/>
</dbReference>
<evidence type="ECO:0000259" key="4">
    <source>
        <dbReference type="PROSITE" id="PS50240"/>
    </source>
</evidence>
<dbReference type="GO" id="GO:0006508">
    <property type="term" value="P:proteolysis"/>
    <property type="evidence" value="ECO:0007669"/>
    <property type="project" value="UniProtKB-KW"/>
</dbReference>
<sequence length="432" mass="48979">MLRAETFWAILAMIGFAHYANCAVLQPIKNDIIIKGNVINRDISGNFTPHTHLKYRFRCDKGKSMYVRCQMNVQFTQDPKGSCAPFQLKVYSGTRLRWQCMTEKFFPFISENDLMDLTIDTGDGIKGGNVSCEVKAVHKVVHSLYKNVASEEVDSSEFGQKNVNGPKKTTCDCGWSNKDPKRILFGKEAGKHEYPWSVSLQMKEGKFHFCGGSIITPYHVITAAHCTLNRAASKIIVVMGTNNRSDNTISSDVKKIYDHNYHRKMFINDISIIEVVDKITFNQFIGPVCLPTRDPGLVRKYVTAMGWGRMHDSEYKTRDVTMMKKTNMRVVDIDSCSLDWVYIWEVDDPKVICTWSNHTDICLGDSGGPVVFYDTEIKRYTLVGLPALSDTCKLVRPAAHTAVHYFHKWILNTIANSIQPEARTAQVCTKID</sequence>
<dbReference type="PANTHER" id="PTHR24252">
    <property type="entry name" value="ACROSIN-RELATED"/>
    <property type="match status" value="1"/>
</dbReference>
<dbReference type="PRINTS" id="PR00722">
    <property type="entry name" value="CHYMOTRYPSIN"/>
</dbReference>
<keyword evidence="2" id="KW-0378">Hydrolase</keyword>
<evidence type="ECO:0000313" key="5">
    <source>
        <dbReference type="EMBL" id="WXI02790.1"/>
    </source>
</evidence>
<dbReference type="PROSITE" id="PS00134">
    <property type="entry name" value="TRYPSIN_HIS"/>
    <property type="match status" value="1"/>
</dbReference>
<accession>A0AB38ZEX0</accession>
<reference evidence="5" key="1">
    <citation type="submission" date="2024-03" db="EMBL/GenBank/DDBJ databases">
        <title>Venom adaptation and exaptation during the trophic switch to blood-feeding by kissing bugs (Reduviidae: Triatominae).</title>
        <authorList>
            <person name="Zdenek C.N."/>
            <person name="Cardoso F.C."/>
            <person name="Robinson S.D."/>
            <person name="Mercedes R.S."/>
            <person name="Raidjoe E.R."/>
            <person name="Hernandez-Vargas M.J."/>
            <person name="Jin J."/>
            <person name="Corzo G."/>
            <person name="Vetter I."/>
            <person name="King G.F."/>
            <person name="Fry B.G."/>
            <person name="Walker A."/>
        </authorList>
    </citation>
    <scope>NUCLEOTIDE SEQUENCE</scope>
</reference>
<keyword evidence="3" id="KW-0732">Signal</keyword>
<dbReference type="InterPro" id="IPR001314">
    <property type="entry name" value="Peptidase_S1A"/>
</dbReference>
<dbReference type="Gene3D" id="2.40.10.10">
    <property type="entry name" value="Trypsin-like serine proteases"/>
    <property type="match status" value="1"/>
</dbReference>
<dbReference type="SMART" id="SM00020">
    <property type="entry name" value="Tryp_SPc"/>
    <property type="match status" value="1"/>
</dbReference>
<dbReference type="EMBL" id="PP517540">
    <property type="protein sequence ID" value="WXI02790.1"/>
    <property type="molecule type" value="mRNA"/>
</dbReference>
<proteinExistence type="evidence at transcript level"/>
<feature type="signal peptide" evidence="3">
    <location>
        <begin position="1"/>
        <end position="22"/>
    </location>
</feature>
<dbReference type="PROSITE" id="PS00135">
    <property type="entry name" value="TRYPSIN_SER"/>
    <property type="match status" value="1"/>
</dbReference>
<feature type="domain" description="Peptidase S1" evidence="4">
    <location>
        <begin position="183"/>
        <end position="415"/>
    </location>
</feature>
<dbReference type="InterPro" id="IPR033116">
    <property type="entry name" value="TRYPSIN_SER"/>
</dbReference>
<dbReference type="PROSITE" id="PS50240">
    <property type="entry name" value="TRYPSIN_DOM"/>
    <property type="match status" value="1"/>
</dbReference>
<keyword evidence="1" id="KW-1015">Disulfide bond</keyword>
<dbReference type="FunFam" id="2.40.10.10:FF:000068">
    <property type="entry name" value="transmembrane protease serine 2"/>
    <property type="match status" value="1"/>
</dbReference>
<protein>
    <submittedName>
        <fullName evidence="5">Venom S1 protease 43</fullName>
    </submittedName>
</protein>
<keyword evidence="2" id="KW-0720">Serine protease</keyword>
<dbReference type="InterPro" id="IPR043504">
    <property type="entry name" value="Peptidase_S1_PA_chymotrypsin"/>
</dbReference>
<name>A0AB38ZEX0_9HEMI</name>
<dbReference type="GO" id="GO:0004252">
    <property type="term" value="F:serine-type endopeptidase activity"/>
    <property type="evidence" value="ECO:0007669"/>
    <property type="project" value="InterPro"/>
</dbReference>
<dbReference type="CDD" id="cd00190">
    <property type="entry name" value="Tryp_SPc"/>
    <property type="match status" value="1"/>
</dbReference>
<dbReference type="InterPro" id="IPR001254">
    <property type="entry name" value="Trypsin_dom"/>
</dbReference>
<organism evidence="5">
    <name type="scientific">Oncocephalus sp</name>
    <dbReference type="NCBI Taxonomy" id="2944721"/>
    <lineage>
        <taxon>Eukaryota</taxon>
        <taxon>Metazoa</taxon>
        <taxon>Ecdysozoa</taxon>
        <taxon>Arthropoda</taxon>
        <taxon>Hexapoda</taxon>
        <taxon>Insecta</taxon>
        <taxon>Pterygota</taxon>
        <taxon>Neoptera</taxon>
        <taxon>Paraneoptera</taxon>
        <taxon>Hemiptera</taxon>
        <taxon>Heteroptera</taxon>
        <taxon>Panheteroptera</taxon>
        <taxon>Cimicomorpha</taxon>
        <taxon>Reduviidae</taxon>
        <taxon>Stenopodainae</taxon>
        <taxon>Oncocephalus</taxon>
    </lineage>
</organism>
<dbReference type="AlphaFoldDB" id="A0AB38ZEX0"/>